<evidence type="ECO:0000313" key="2">
    <source>
        <dbReference type="EMBL" id="QHT16185.1"/>
    </source>
</evidence>
<dbReference type="AlphaFoldDB" id="A0A6C0DKU6"/>
<proteinExistence type="predicted"/>
<dbReference type="PANTHER" id="PTHR10513:SF35">
    <property type="entry name" value="DEOXYADENOSINE KINASE"/>
    <property type="match status" value="1"/>
</dbReference>
<dbReference type="SUPFAM" id="SSF52540">
    <property type="entry name" value="P-loop containing nucleoside triphosphate hydrolases"/>
    <property type="match status" value="1"/>
</dbReference>
<dbReference type="Gene3D" id="3.40.50.300">
    <property type="entry name" value="P-loop containing nucleotide triphosphate hydrolases"/>
    <property type="match status" value="1"/>
</dbReference>
<feature type="domain" description="Deoxynucleoside kinase" evidence="1">
    <location>
        <begin position="5"/>
        <end position="219"/>
    </location>
</feature>
<dbReference type="GO" id="GO:0005524">
    <property type="term" value="F:ATP binding"/>
    <property type="evidence" value="ECO:0007669"/>
    <property type="project" value="InterPro"/>
</dbReference>
<dbReference type="InterPro" id="IPR027417">
    <property type="entry name" value="P-loop_NTPase"/>
</dbReference>
<evidence type="ECO:0000259" key="1">
    <source>
        <dbReference type="Pfam" id="PF01712"/>
    </source>
</evidence>
<dbReference type="InterPro" id="IPR002624">
    <property type="entry name" value="DCK/DGK"/>
</dbReference>
<dbReference type="PIRSF" id="PIRSF000705">
    <property type="entry name" value="DNK"/>
    <property type="match status" value="1"/>
</dbReference>
<dbReference type="Pfam" id="PF01712">
    <property type="entry name" value="dNK"/>
    <property type="match status" value="1"/>
</dbReference>
<protein>
    <recommendedName>
        <fullName evidence="1">Deoxynucleoside kinase domain-containing protein</fullName>
    </recommendedName>
</protein>
<dbReference type="PANTHER" id="PTHR10513">
    <property type="entry name" value="DEOXYNUCLEOSIDE KINASE"/>
    <property type="match status" value="1"/>
</dbReference>
<dbReference type="InterPro" id="IPR050566">
    <property type="entry name" value="Deoxyribonucleoside_kinase"/>
</dbReference>
<dbReference type="GO" id="GO:0019136">
    <property type="term" value="F:deoxynucleoside kinase activity"/>
    <property type="evidence" value="ECO:0007669"/>
    <property type="project" value="InterPro"/>
</dbReference>
<accession>A0A6C0DKU6</accession>
<reference evidence="2" key="1">
    <citation type="journal article" date="2020" name="Nature">
        <title>Giant virus diversity and host interactions through global metagenomics.</title>
        <authorList>
            <person name="Schulz F."/>
            <person name="Roux S."/>
            <person name="Paez-Espino D."/>
            <person name="Jungbluth S."/>
            <person name="Walsh D.A."/>
            <person name="Denef V.J."/>
            <person name="McMahon K.D."/>
            <person name="Konstantinidis K.T."/>
            <person name="Eloe-Fadrosh E.A."/>
            <person name="Kyrpides N.C."/>
            <person name="Woyke T."/>
        </authorList>
    </citation>
    <scope>NUCLEOTIDE SEQUENCE</scope>
    <source>
        <strain evidence="2">GVMAG-M-3300023174-182</strain>
    </source>
</reference>
<dbReference type="EMBL" id="MN739617">
    <property type="protein sequence ID" value="QHT16185.1"/>
    <property type="molecule type" value="Genomic_DNA"/>
</dbReference>
<organism evidence="2">
    <name type="scientific">viral metagenome</name>
    <dbReference type="NCBI Taxonomy" id="1070528"/>
    <lineage>
        <taxon>unclassified sequences</taxon>
        <taxon>metagenomes</taxon>
        <taxon>organismal metagenomes</taxon>
    </lineage>
</organism>
<sequence length="223" mass="26270">MSQIISVEGNIGSGKSTLLENLREKYKNNDNIIFLKEPVDEWEDIKDNNNHTMLEKFYSDQKKYSFPFQMMAYISRLALLKNTIKQNPDKIIITERSLNTDKMVFAKMLFESGKIEDVMYKIYLKWFDCFASDFTINKIIYIRSAPLVCFHRIHERSRVGESEIPLSYLTSCDEYHENMISNSEQSSLSVEILELDGNVNIKQNVKQLELWLNEINKFIYSMK</sequence>
<dbReference type="GO" id="GO:0005737">
    <property type="term" value="C:cytoplasm"/>
    <property type="evidence" value="ECO:0007669"/>
    <property type="project" value="TreeGrafter"/>
</dbReference>
<name>A0A6C0DKU6_9ZZZZ</name>
<dbReference type="InterPro" id="IPR031314">
    <property type="entry name" value="DNK_dom"/>
</dbReference>